<evidence type="ECO:0000256" key="1">
    <source>
        <dbReference type="ARBA" id="ARBA00022448"/>
    </source>
</evidence>
<dbReference type="InterPro" id="IPR017871">
    <property type="entry name" value="ABC_transporter-like_CS"/>
</dbReference>
<keyword evidence="6" id="KW-1185">Reference proteome</keyword>
<dbReference type="InterPro" id="IPR003593">
    <property type="entry name" value="AAA+_ATPase"/>
</dbReference>
<comment type="caution">
    <text evidence="5">The sequence shown here is derived from an EMBL/GenBank/DDBJ whole genome shotgun (WGS) entry which is preliminary data.</text>
</comment>
<keyword evidence="1" id="KW-0813">Transport</keyword>
<dbReference type="InterPro" id="IPR050093">
    <property type="entry name" value="ABC_SmlMolc_Importer"/>
</dbReference>
<keyword evidence="3 5" id="KW-0067">ATP-binding</keyword>
<dbReference type="RefSeq" id="WP_349229053.1">
    <property type="nucleotide sequence ID" value="NZ_JBBMFJ010000010.1"/>
</dbReference>
<dbReference type="PANTHER" id="PTHR42781">
    <property type="entry name" value="SPERMIDINE/PUTRESCINE IMPORT ATP-BINDING PROTEIN POTA"/>
    <property type="match status" value="1"/>
</dbReference>
<accession>A0ABV1HKH2</accession>
<evidence type="ECO:0000313" key="6">
    <source>
        <dbReference type="Proteomes" id="UP001437460"/>
    </source>
</evidence>
<dbReference type="PANTHER" id="PTHR42781:SF4">
    <property type="entry name" value="SPERMIDINE_PUTRESCINE IMPORT ATP-BINDING PROTEIN POTA"/>
    <property type="match status" value="1"/>
</dbReference>
<evidence type="ECO:0000313" key="5">
    <source>
        <dbReference type="EMBL" id="MEQ2562820.1"/>
    </source>
</evidence>
<dbReference type="Proteomes" id="UP001437460">
    <property type="component" value="Unassembled WGS sequence"/>
</dbReference>
<name>A0ABV1HKH2_9FIRM</name>
<protein>
    <submittedName>
        <fullName evidence="5">Sulfate/molybdate ABC transporter ATP-binding protein</fullName>
    </submittedName>
</protein>
<dbReference type="SUPFAM" id="SSF52540">
    <property type="entry name" value="P-loop containing nucleoside triphosphate hydrolases"/>
    <property type="match status" value="1"/>
</dbReference>
<dbReference type="PROSITE" id="PS50893">
    <property type="entry name" value="ABC_TRANSPORTER_2"/>
    <property type="match status" value="1"/>
</dbReference>
<dbReference type="Pfam" id="PF00005">
    <property type="entry name" value="ABC_tran"/>
    <property type="match status" value="1"/>
</dbReference>
<keyword evidence="2" id="KW-0547">Nucleotide-binding</keyword>
<evidence type="ECO:0000256" key="2">
    <source>
        <dbReference type="ARBA" id="ARBA00022741"/>
    </source>
</evidence>
<dbReference type="EMBL" id="JBBMFJ010000010">
    <property type="protein sequence ID" value="MEQ2562820.1"/>
    <property type="molecule type" value="Genomic_DNA"/>
</dbReference>
<dbReference type="GO" id="GO:0005524">
    <property type="term" value="F:ATP binding"/>
    <property type="evidence" value="ECO:0007669"/>
    <property type="project" value="UniProtKB-KW"/>
</dbReference>
<organism evidence="5 6">
    <name type="scientific">Ventrimonas faecis</name>
    <dbReference type="NCBI Taxonomy" id="3133170"/>
    <lineage>
        <taxon>Bacteria</taxon>
        <taxon>Bacillati</taxon>
        <taxon>Bacillota</taxon>
        <taxon>Clostridia</taxon>
        <taxon>Lachnospirales</taxon>
        <taxon>Lachnospiraceae</taxon>
        <taxon>Ventrimonas</taxon>
    </lineage>
</organism>
<dbReference type="PROSITE" id="PS00211">
    <property type="entry name" value="ABC_TRANSPORTER_1"/>
    <property type="match status" value="1"/>
</dbReference>
<feature type="domain" description="ABC transporter" evidence="4">
    <location>
        <begin position="5"/>
        <end position="253"/>
    </location>
</feature>
<reference evidence="5 6" key="1">
    <citation type="submission" date="2024-03" db="EMBL/GenBank/DDBJ databases">
        <title>Human intestinal bacterial collection.</title>
        <authorList>
            <person name="Pauvert C."/>
            <person name="Hitch T.C.A."/>
            <person name="Clavel T."/>
        </authorList>
    </citation>
    <scope>NUCLEOTIDE SEQUENCE [LARGE SCALE GENOMIC DNA]</scope>
    <source>
        <strain evidence="5 6">CLA-AP-H27</strain>
    </source>
</reference>
<dbReference type="Gene3D" id="3.40.50.300">
    <property type="entry name" value="P-loop containing nucleotide triphosphate hydrolases"/>
    <property type="match status" value="1"/>
</dbReference>
<dbReference type="InterPro" id="IPR027417">
    <property type="entry name" value="P-loop_NTPase"/>
</dbReference>
<dbReference type="InterPro" id="IPR003439">
    <property type="entry name" value="ABC_transporter-like_ATP-bd"/>
</dbReference>
<gene>
    <name evidence="5" type="ORF">WMO41_06545</name>
</gene>
<evidence type="ECO:0000256" key="3">
    <source>
        <dbReference type="ARBA" id="ARBA00022840"/>
    </source>
</evidence>
<sequence>MNEQFLSADIRKKLREFELQVQFTCPACRGRASDASAGSGSSCLGILGPSGCGKSMTLKSIAGIVEPDSGSIILDGRELFNSSRKVNLKPQKRRVGYLFQNYALFPNMTVEENILTGLKAGKRYGEAQQKQRVLEMMERFRLSGLEKRYPAQLSGGQQQRVALARILAYEPEALLLDEPFSAMDTHLRERLRLELASVLSEYQGASVMVTHDRDEAYQLCDNLLLFSKGHVIAAGKTKDIFNDPGSVEAARLTGCKNISRIEKLDEHRVRALDWDNLELVTDKTVTEDVTSIGIRAHDFEPVAEPEGMNRIPVENPKVSEMPFEWYITLQNGLWWKIGKTIHTHSADGLIPKYLRVAPEAILLLKG</sequence>
<dbReference type="SMART" id="SM00382">
    <property type="entry name" value="AAA"/>
    <property type="match status" value="1"/>
</dbReference>
<evidence type="ECO:0000259" key="4">
    <source>
        <dbReference type="PROSITE" id="PS50893"/>
    </source>
</evidence>
<proteinExistence type="predicted"/>